<comment type="caution">
    <text evidence="3">The sequence shown here is derived from an EMBL/GenBank/DDBJ whole genome shotgun (WGS) entry which is preliminary data.</text>
</comment>
<dbReference type="PANTHER" id="PTHR42648">
    <property type="entry name" value="TRANSPOSASE, PUTATIVE-RELATED"/>
    <property type="match status" value="1"/>
</dbReference>
<evidence type="ECO:0000313" key="3">
    <source>
        <dbReference type="EMBL" id="RDX81437.1"/>
    </source>
</evidence>
<evidence type="ECO:0000259" key="2">
    <source>
        <dbReference type="Pfam" id="PF25597"/>
    </source>
</evidence>
<feature type="non-terminal residue" evidence="3">
    <location>
        <position position="1"/>
    </location>
</feature>
<dbReference type="Proteomes" id="UP000257109">
    <property type="component" value="Unassembled WGS sequence"/>
</dbReference>
<protein>
    <recommendedName>
        <fullName evidence="2">Retroviral polymerase SH3-like domain-containing protein</fullName>
    </recommendedName>
</protein>
<keyword evidence="1" id="KW-1133">Transmembrane helix</keyword>
<keyword evidence="4" id="KW-1185">Reference proteome</keyword>
<dbReference type="InterPro" id="IPR012337">
    <property type="entry name" value="RNaseH-like_sf"/>
</dbReference>
<dbReference type="SUPFAM" id="SSF53098">
    <property type="entry name" value="Ribonuclease H-like"/>
    <property type="match status" value="1"/>
</dbReference>
<dbReference type="AlphaFoldDB" id="A0A371FSX0"/>
<accession>A0A371FSX0</accession>
<proteinExistence type="predicted"/>
<dbReference type="InterPro" id="IPR057670">
    <property type="entry name" value="SH3_retrovirus"/>
</dbReference>
<organism evidence="3 4">
    <name type="scientific">Mucuna pruriens</name>
    <name type="common">Velvet bean</name>
    <name type="synonym">Dolichos pruriens</name>
    <dbReference type="NCBI Taxonomy" id="157652"/>
    <lineage>
        <taxon>Eukaryota</taxon>
        <taxon>Viridiplantae</taxon>
        <taxon>Streptophyta</taxon>
        <taxon>Embryophyta</taxon>
        <taxon>Tracheophyta</taxon>
        <taxon>Spermatophyta</taxon>
        <taxon>Magnoliopsida</taxon>
        <taxon>eudicotyledons</taxon>
        <taxon>Gunneridae</taxon>
        <taxon>Pentapetalae</taxon>
        <taxon>rosids</taxon>
        <taxon>fabids</taxon>
        <taxon>Fabales</taxon>
        <taxon>Fabaceae</taxon>
        <taxon>Papilionoideae</taxon>
        <taxon>50 kb inversion clade</taxon>
        <taxon>NPAAA clade</taxon>
        <taxon>indigoferoid/millettioid clade</taxon>
        <taxon>Phaseoleae</taxon>
        <taxon>Mucuna</taxon>
    </lineage>
</organism>
<reference evidence="3" key="1">
    <citation type="submission" date="2018-05" db="EMBL/GenBank/DDBJ databases">
        <title>Draft genome of Mucuna pruriens seed.</title>
        <authorList>
            <person name="Nnadi N.E."/>
            <person name="Vos R."/>
            <person name="Hasami M.H."/>
            <person name="Devisetty U.K."/>
            <person name="Aguiy J.C."/>
        </authorList>
    </citation>
    <scope>NUCLEOTIDE SEQUENCE [LARGE SCALE GENOMIC DNA]</scope>
    <source>
        <strain evidence="3">JCA_2017</strain>
    </source>
</reference>
<feature type="transmembrane region" description="Helical" evidence="1">
    <location>
        <begin position="99"/>
        <end position="115"/>
    </location>
</feature>
<feature type="domain" description="Retroviral polymerase SH3-like" evidence="2">
    <location>
        <begin position="108"/>
        <end position="145"/>
    </location>
</feature>
<sequence>MAINLTIHDSNGTHSFDIIHNDEFLQSNDIISQRSCPSTPLQNGIAEQKIIICLILVSCAITFLCEVFFTVIHLINRLSSPPLGNESLFAQLFSHPPDYSTLCIIGHVCYVYLLPQERTKLNAQSIQCVFLGYSSQKKDFLCYVKFESLEIFSSKNFFLQHTMTLSILQFLSCLCFLTLQQGPLKIIPWLLFQYKNLHQLLYVVVHAFVSPHKATLSYIPIHSSYKQAMKNECWQKLLKLNFSH</sequence>
<dbReference type="STRING" id="157652.A0A371FSX0"/>
<dbReference type="PANTHER" id="PTHR42648:SF26">
    <property type="entry name" value="INTEGRASE CATALYTIC DOMAIN-CONTAINING PROTEIN"/>
    <property type="match status" value="1"/>
</dbReference>
<dbReference type="Pfam" id="PF25597">
    <property type="entry name" value="SH3_retrovirus"/>
    <property type="match status" value="1"/>
</dbReference>
<dbReference type="InterPro" id="IPR039537">
    <property type="entry name" value="Retrotran_Ty1/copia-like"/>
</dbReference>
<evidence type="ECO:0000256" key="1">
    <source>
        <dbReference type="SAM" id="Phobius"/>
    </source>
</evidence>
<evidence type="ECO:0000313" key="4">
    <source>
        <dbReference type="Proteomes" id="UP000257109"/>
    </source>
</evidence>
<dbReference type="EMBL" id="QJKJ01007931">
    <property type="protein sequence ID" value="RDX81437.1"/>
    <property type="molecule type" value="Genomic_DNA"/>
</dbReference>
<gene>
    <name evidence="3" type="ORF">CR513_37885</name>
</gene>
<keyword evidence="1" id="KW-0812">Transmembrane</keyword>
<name>A0A371FSX0_MUCPR</name>
<keyword evidence="1" id="KW-0472">Membrane</keyword>
<feature type="transmembrane region" description="Helical" evidence="1">
    <location>
        <begin position="50"/>
        <end position="75"/>
    </location>
</feature>